<evidence type="ECO:0000256" key="1">
    <source>
        <dbReference type="ARBA" id="ARBA00008911"/>
    </source>
</evidence>
<name>A0A221P9E2_9ACTN</name>
<dbReference type="GO" id="GO:0008652">
    <property type="term" value="P:amino acid biosynthetic process"/>
    <property type="evidence" value="ECO:0007669"/>
    <property type="project" value="UniProtKB-KW"/>
</dbReference>
<feature type="binding site" evidence="3">
    <location>
        <position position="57"/>
    </location>
    <ligand>
        <name>Mn(2+)</name>
        <dbReference type="ChEBI" id="CHEBI:29035"/>
    </ligand>
</feature>
<feature type="binding site" evidence="3">
    <location>
        <position position="225"/>
    </location>
    <ligand>
        <name>phosphoenolpyruvate</name>
        <dbReference type="ChEBI" id="CHEBI:58702"/>
    </ligand>
</feature>
<evidence type="ECO:0000256" key="3">
    <source>
        <dbReference type="PIRSR" id="PIRSR602480-1"/>
    </source>
</evidence>
<keyword evidence="3" id="KW-0170">Cobalt</keyword>
<dbReference type="EMBL" id="CP022433">
    <property type="protein sequence ID" value="ASN28744.1"/>
    <property type="molecule type" value="Genomic_DNA"/>
</dbReference>
<dbReference type="EC" id="2.5.1.54" evidence="4"/>
<keyword evidence="3" id="KW-0464">Manganese</keyword>
<feature type="region of interest" description="Disordered" evidence="5">
    <location>
        <begin position="386"/>
        <end position="405"/>
    </location>
</feature>
<feature type="binding site" evidence="3">
    <location>
        <position position="96"/>
    </location>
    <ligand>
        <name>phosphoenolpyruvate</name>
        <dbReference type="ChEBI" id="CHEBI:58702"/>
    </ligand>
</feature>
<dbReference type="GO" id="GO:0003849">
    <property type="term" value="F:3-deoxy-7-phosphoheptulonate synthase activity"/>
    <property type="evidence" value="ECO:0007669"/>
    <property type="project" value="UniProtKB-EC"/>
</dbReference>
<feature type="binding site" evidence="3">
    <location>
        <begin position="202"/>
        <end position="203"/>
    </location>
    <ligand>
        <name>phosphoenolpyruvate</name>
        <dbReference type="ChEBI" id="CHEBI:58702"/>
    </ligand>
</feature>
<dbReference type="PANTHER" id="PTHR21337:SF0">
    <property type="entry name" value="PHOSPHO-2-DEHYDRO-3-DEOXYHEPTONATE ALDOLASE"/>
    <property type="match status" value="1"/>
</dbReference>
<dbReference type="Gene3D" id="3.20.20.70">
    <property type="entry name" value="Aldolase class I"/>
    <property type="match status" value="1"/>
</dbReference>
<keyword evidence="7" id="KW-1185">Reference proteome</keyword>
<evidence type="ECO:0000256" key="5">
    <source>
        <dbReference type="SAM" id="MobiDB-lite"/>
    </source>
</evidence>
<feature type="binding site" evidence="3">
    <location>
        <position position="256"/>
    </location>
    <ligand>
        <name>phosphoenolpyruvate</name>
        <dbReference type="ChEBI" id="CHEBI:58702"/>
    </ligand>
</feature>
<comment type="cofactor">
    <cofactor evidence="3">
        <name>Mn(2+)</name>
        <dbReference type="ChEBI" id="CHEBI:29035"/>
    </cofactor>
    <cofactor evidence="3">
        <name>Co(2+)</name>
        <dbReference type="ChEBI" id="CHEBI:48828"/>
    </cofactor>
    <cofactor evidence="3">
        <name>Cd(2+)</name>
        <dbReference type="ChEBI" id="CHEBI:48775"/>
    </cofactor>
    <text evidence="3">Binds 1 divalent cation per subunit. The enzyme is active with manganese, cobalt or cadmium ions.</text>
</comment>
<dbReference type="KEGG" id="splu:LK06_027155"/>
<protein>
    <recommendedName>
        <fullName evidence="4">Phospho-2-dehydro-3-deoxyheptonate aldolase</fullName>
        <ecNumber evidence="4">2.5.1.54</ecNumber>
    </recommendedName>
</protein>
<sequence length="405" mass="44198">MRAAQQPDWPDPEALAEAVAGLAAAPGLVLPQEIDSLRERLAAVARGAAVLLQGGDCAETFDGVSQDQVSAKFRTINQMAAVIGEGAALPVVTIGRMAGQYAKPRSSAHETRDGITLPSYRGDLVNGVGFTPESRTPEPRRLGRAYQTSATTLNLLRAFSAHHRTEFWTSHEALVLEYECALTRVIPQGIYNLSAHTVWVGERTRQLDGAHVDYAAHIRNPVAVKVGPSTTPDDLIALIERLDPDREPGRLTFVSRMGAGAVREVLPDLVAKVTAQGSPAIWICDPMHGNTFSAQDGFKTRHLNDIVDEVRGFFEVHRTLGTHAGGVHIELTGEHVTECLGGVYEVTPSHLPTRYETTCDPRLNRAQSLDLARELAGLYATHRINRREHHAEPHPRRVLSPYARA</sequence>
<dbReference type="InterPro" id="IPR013785">
    <property type="entry name" value="Aldolase_TIM"/>
</dbReference>
<evidence type="ECO:0000313" key="7">
    <source>
        <dbReference type="Proteomes" id="UP000031501"/>
    </source>
</evidence>
<evidence type="ECO:0000256" key="2">
    <source>
        <dbReference type="ARBA" id="ARBA00022679"/>
    </source>
</evidence>
<dbReference type="AlphaFoldDB" id="A0A221P9E2"/>
<comment type="catalytic activity">
    <reaction evidence="4">
        <text>D-erythrose 4-phosphate + phosphoenolpyruvate + H2O = 7-phospho-2-dehydro-3-deoxy-D-arabino-heptonate + phosphate</text>
        <dbReference type="Rhea" id="RHEA:14717"/>
        <dbReference type="ChEBI" id="CHEBI:15377"/>
        <dbReference type="ChEBI" id="CHEBI:16897"/>
        <dbReference type="ChEBI" id="CHEBI:43474"/>
        <dbReference type="ChEBI" id="CHEBI:58394"/>
        <dbReference type="ChEBI" id="CHEBI:58702"/>
        <dbReference type="EC" id="2.5.1.54"/>
    </reaction>
</comment>
<feature type="binding site" evidence="3">
    <location>
        <position position="330"/>
    </location>
    <ligand>
        <name>Mn(2+)</name>
        <dbReference type="ChEBI" id="CHEBI:29035"/>
    </ligand>
</feature>
<reference evidence="6 7" key="1">
    <citation type="submission" date="2017-07" db="EMBL/GenBank/DDBJ databases">
        <title>Genome sequence of Streptomyces pluripotens MUSC 137T.</title>
        <authorList>
            <person name="Ser H.-L."/>
            <person name="Lee L.-H."/>
        </authorList>
    </citation>
    <scope>NUCLEOTIDE SEQUENCE [LARGE SCALE GENOMIC DNA]</scope>
    <source>
        <strain evidence="6 7">MUSC 137</strain>
    </source>
</reference>
<dbReference type="STRING" id="1355015.LK06_027155"/>
<dbReference type="InterPro" id="IPR002480">
    <property type="entry name" value="DAHP_synth_2"/>
</dbReference>
<gene>
    <name evidence="6" type="ORF">LK07_28325</name>
</gene>
<dbReference type="GO" id="GO:0009423">
    <property type="term" value="P:chorismate biosynthetic process"/>
    <property type="evidence" value="ECO:0007669"/>
    <property type="project" value="UniProtKB-UniPathway"/>
</dbReference>
<dbReference type="UniPathway" id="UPA00053">
    <property type="reaction ID" value="UER00084"/>
</dbReference>
<keyword evidence="3" id="KW-0104">Cadmium</keyword>
<evidence type="ECO:0000313" key="6">
    <source>
        <dbReference type="EMBL" id="ASN28744.1"/>
    </source>
</evidence>
<proteinExistence type="inferred from homology"/>
<evidence type="ECO:0000256" key="4">
    <source>
        <dbReference type="RuleBase" id="RU363071"/>
    </source>
</evidence>
<keyword evidence="2 4" id="KW-0808">Transferase</keyword>
<dbReference type="Pfam" id="PF01474">
    <property type="entry name" value="DAHP_synth_2"/>
    <property type="match status" value="2"/>
</dbReference>
<feature type="binding site" evidence="3">
    <location>
        <position position="288"/>
    </location>
    <ligand>
        <name>Mn(2+)</name>
        <dbReference type="ChEBI" id="CHEBI:29035"/>
    </ligand>
</feature>
<comment type="pathway">
    <text evidence="4">Metabolic intermediate biosynthesis; chorismate biosynthesis; chorismate from D-erythrose 4-phosphate and phosphoenolpyruvate: step 1/7.</text>
</comment>
<dbReference type="GO" id="GO:0009073">
    <property type="term" value="P:aromatic amino acid family biosynthetic process"/>
    <property type="evidence" value="ECO:0007669"/>
    <property type="project" value="UniProtKB-KW"/>
</dbReference>
<dbReference type="Proteomes" id="UP000031501">
    <property type="component" value="Chromosome"/>
</dbReference>
<keyword evidence="4" id="KW-0028">Amino-acid biosynthesis</keyword>
<organism evidence="6 7">
    <name type="scientific">Streptomyces pluripotens</name>
    <dbReference type="NCBI Taxonomy" id="1355015"/>
    <lineage>
        <taxon>Bacteria</taxon>
        <taxon>Bacillati</taxon>
        <taxon>Actinomycetota</taxon>
        <taxon>Actinomycetes</taxon>
        <taxon>Kitasatosporales</taxon>
        <taxon>Streptomycetaceae</taxon>
        <taxon>Streptomyces</taxon>
    </lineage>
</organism>
<accession>A0A221P9E2</accession>
<keyword evidence="4" id="KW-0057">Aromatic amino acid biosynthesis</keyword>
<dbReference type="OrthoDB" id="9766852at2"/>
<feature type="binding site" evidence="3">
    <location>
        <position position="360"/>
    </location>
    <ligand>
        <name>Mn(2+)</name>
        <dbReference type="ChEBI" id="CHEBI:29035"/>
    </ligand>
</feature>
<dbReference type="PANTHER" id="PTHR21337">
    <property type="entry name" value="PHOSPHO-2-DEHYDRO-3-DEOXYHEPTONATE ALDOLASE 1, 2"/>
    <property type="match status" value="1"/>
</dbReference>
<dbReference type="SUPFAM" id="SSF51569">
    <property type="entry name" value="Aldolase"/>
    <property type="match status" value="1"/>
</dbReference>
<comment type="similarity">
    <text evidence="1 4">Belongs to the class-II DAHP synthase family.</text>
</comment>